<dbReference type="GO" id="GO:0015297">
    <property type="term" value="F:antiporter activity"/>
    <property type="evidence" value="ECO:0007669"/>
    <property type="project" value="UniProtKB-KW"/>
</dbReference>
<protein>
    <submittedName>
        <fullName evidence="13">Kef-type potassium/proton antiporter (CPA2 family)</fullName>
    </submittedName>
</protein>
<feature type="transmembrane region" description="Helical" evidence="11">
    <location>
        <begin position="6"/>
        <end position="27"/>
    </location>
</feature>
<dbReference type="InterPro" id="IPR038770">
    <property type="entry name" value="Na+/solute_symporter_sf"/>
</dbReference>
<organism evidence="13 14">
    <name type="scientific">Mesocricetibacter intestinalis</name>
    <dbReference type="NCBI Taxonomy" id="1521930"/>
    <lineage>
        <taxon>Bacteria</taxon>
        <taxon>Pseudomonadati</taxon>
        <taxon>Pseudomonadota</taxon>
        <taxon>Gammaproteobacteria</taxon>
        <taxon>Pasteurellales</taxon>
        <taxon>Pasteurellaceae</taxon>
        <taxon>Mesocricetibacter</taxon>
    </lineage>
</organism>
<dbReference type="GO" id="GO:0005886">
    <property type="term" value="C:plasma membrane"/>
    <property type="evidence" value="ECO:0007669"/>
    <property type="project" value="TreeGrafter"/>
</dbReference>
<evidence type="ECO:0000256" key="4">
    <source>
        <dbReference type="ARBA" id="ARBA00022449"/>
    </source>
</evidence>
<dbReference type="PANTHER" id="PTHR46157:SF8">
    <property type="entry name" value="GLUTATHIONE-REGULATED POTASSIUM-EFFLUX SYSTEM PROTEIN"/>
    <property type="match status" value="1"/>
</dbReference>
<feature type="transmembrane region" description="Helical" evidence="11">
    <location>
        <begin position="34"/>
        <end position="53"/>
    </location>
</feature>
<comment type="similarity">
    <text evidence="2">Belongs to the monovalent cation:proton antiporter 2 (CPA2) transporter (TC 2.A.37) family.</text>
</comment>
<evidence type="ECO:0000256" key="10">
    <source>
        <dbReference type="ARBA" id="ARBA00023136"/>
    </source>
</evidence>
<accession>A0A4R6V8K2</accession>
<keyword evidence="8 11" id="KW-1133">Transmembrane helix</keyword>
<evidence type="ECO:0000256" key="6">
    <source>
        <dbReference type="ARBA" id="ARBA00022692"/>
    </source>
</evidence>
<evidence type="ECO:0000313" key="14">
    <source>
        <dbReference type="Proteomes" id="UP000295657"/>
    </source>
</evidence>
<feature type="transmembrane region" description="Helical" evidence="11">
    <location>
        <begin position="193"/>
        <end position="211"/>
    </location>
</feature>
<feature type="domain" description="RCK N-terminal" evidence="12">
    <location>
        <begin position="410"/>
        <end position="526"/>
    </location>
</feature>
<dbReference type="OrthoDB" id="9781411at2"/>
<dbReference type="Pfam" id="PF00999">
    <property type="entry name" value="Na_H_Exchanger"/>
    <property type="match status" value="1"/>
</dbReference>
<dbReference type="InterPro" id="IPR006153">
    <property type="entry name" value="Cation/H_exchanger_TM"/>
</dbReference>
<evidence type="ECO:0000313" key="13">
    <source>
        <dbReference type="EMBL" id="TDQ57694.1"/>
    </source>
</evidence>
<evidence type="ECO:0000256" key="8">
    <source>
        <dbReference type="ARBA" id="ARBA00022989"/>
    </source>
</evidence>
<gene>
    <name evidence="13" type="ORF">EDC45_1341</name>
</gene>
<keyword evidence="9" id="KW-0406">Ion transport</keyword>
<comment type="caution">
    <text evidence="13">The sequence shown here is derived from an EMBL/GenBank/DDBJ whole genome shotgun (WGS) entry which is preliminary data.</text>
</comment>
<dbReference type="GO" id="GO:0012505">
    <property type="term" value="C:endomembrane system"/>
    <property type="evidence" value="ECO:0007669"/>
    <property type="project" value="UniProtKB-SubCell"/>
</dbReference>
<dbReference type="InterPro" id="IPR004771">
    <property type="entry name" value="K/H_exchanger"/>
</dbReference>
<keyword evidence="10 11" id="KW-0472">Membrane</keyword>
<dbReference type="EMBL" id="SNYQ01000004">
    <property type="protein sequence ID" value="TDQ57694.1"/>
    <property type="molecule type" value="Genomic_DNA"/>
</dbReference>
<dbReference type="GO" id="GO:0006813">
    <property type="term" value="P:potassium ion transport"/>
    <property type="evidence" value="ECO:0007669"/>
    <property type="project" value="UniProtKB-KW"/>
</dbReference>
<dbReference type="PROSITE" id="PS51201">
    <property type="entry name" value="RCK_N"/>
    <property type="match status" value="1"/>
</dbReference>
<dbReference type="Gene3D" id="1.20.1530.20">
    <property type="match status" value="1"/>
</dbReference>
<dbReference type="Pfam" id="PF02254">
    <property type="entry name" value="TrkA_N"/>
    <property type="match status" value="1"/>
</dbReference>
<dbReference type="InterPro" id="IPR036291">
    <property type="entry name" value="NAD(P)-bd_dom_sf"/>
</dbReference>
<evidence type="ECO:0000256" key="3">
    <source>
        <dbReference type="ARBA" id="ARBA00022448"/>
    </source>
</evidence>
<evidence type="ECO:0000256" key="2">
    <source>
        <dbReference type="ARBA" id="ARBA00005551"/>
    </source>
</evidence>
<dbReference type="Gene3D" id="3.40.50.720">
    <property type="entry name" value="NAD(P)-binding Rossmann-like Domain"/>
    <property type="match status" value="1"/>
</dbReference>
<feature type="transmembrane region" description="Helical" evidence="11">
    <location>
        <begin position="59"/>
        <end position="78"/>
    </location>
</feature>
<feature type="transmembrane region" description="Helical" evidence="11">
    <location>
        <begin position="274"/>
        <end position="294"/>
    </location>
</feature>
<comment type="subcellular location">
    <subcellularLocation>
        <location evidence="1">Endomembrane system</location>
        <topology evidence="1">Multi-pass membrane protein</topology>
    </subcellularLocation>
</comment>
<dbReference type="GO" id="GO:1902600">
    <property type="term" value="P:proton transmembrane transport"/>
    <property type="evidence" value="ECO:0007669"/>
    <property type="project" value="InterPro"/>
</dbReference>
<reference evidence="13 14" key="1">
    <citation type="submission" date="2019-03" db="EMBL/GenBank/DDBJ databases">
        <title>Genomic Encyclopedia of Type Strains, Phase IV (KMG-IV): sequencing the most valuable type-strain genomes for metagenomic binning, comparative biology and taxonomic classification.</title>
        <authorList>
            <person name="Goeker M."/>
        </authorList>
    </citation>
    <scope>NUCLEOTIDE SEQUENCE [LARGE SCALE GENOMIC DNA]</scope>
    <source>
        <strain evidence="13 14">DSM 28403</strain>
    </source>
</reference>
<dbReference type="AlphaFoldDB" id="A0A4R6V8K2"/>
<feature type="transmembrane region" description="Helical" evidence="11">
    <location>
        <begin position="300"/>
        <end position="322"/>
    </location>
</feature>
<dbReference type="PANTHER" id="PTHR46157">
    <property type="entry name" value="K(+) EFFLUX ANTIPORTER 3, CHLOROPLASTIC"/>
    <property type="match status" value="1"/>
</dbReference>
<dbReference type="FunFam" id="3.40.50.720:FF:000036">
    <property type="entry name" value="Glutathione-regulated potassium-efflux system protein KefB"/>
    <property type="match status" value="1"/>
</dbReference>
<evidence type="ECO:0000256" key="11">
    <source>
        <dbReference type="SAM" id="Phobius"/>
    </source>
</evidence>
<dbReference type="GO" id="GO:0008324">
    <property type="term" value="F:monoatomic cation transmembrane transporter activity"/>
    <property type="evidence" value="ECO:0007669"/>
    <property type="project" value="InterPro"/>
</dbReference>
<keyword evidence="7" id="KW-0630">Potassium</keyword>
<dbReference type="InterPro" id="IPR003148">
    <property type="entry name" value="RCK_N"/>
</dbReference>
<evidence type="ECO:0000256" key="5">
    <source>
        <dbReference type="ARBA" id="ARBA00022538"/>
    </source>
</evidence>
<dbReference type="Proteomes" id="UP000295657">
    <property type="component" value="Unassembled WGS sequence"/>
</dbReference>
<proteinExistence type="inferred from homology"/>
<name>A0A4R6V8K2_9PAST</name>
<evidence type="ECO:0000259" key="12">
    <source>
        <dbReference type="PROSITE" id="PS51201"/>
    </source>
</evidence>
<evidence type="ECO:0000256" key="7">
    <source>
        <dbReference type="ARBA" id="ARBA00022958"/>
    </source>
</evidence>
<dbReference type="NCBIfam" id="TIGR00932">
    <property type="entry name" value="2a37"/>
    <property type="match status" value="1"/>
</dbReference>
<keyword evidence="3" id="KW-0813">Transport</keyword>
<evidence type="ECO:0000256" key="1">
    <source>
        <dbReference type="ARBA" id="ARBA00004127"/>
    </source>
</evidence>
<dbReference type="SUPFAM" id="SSF51735">
    <property type="entry name" value="NAD(P)-binding Rossmann-fold domains"/>
    <property type="match status" value="1"/>
</dbReference>
<feature type="transmembrane region" description="Helical" evidence="11">
    <location>
        <begin position="90"/>
        <end position="114"/>
    </location>
</feature>
<dbReference type="RefSeq" id="WP_133544745.1">
    <property type="nucleotide sequence ID" value="NZ_SNYQ01000004.1"/>
</dbReference>
<keyword evidence="5" id="KW-0633">Potassium transport</keyword>
<feature type="transmembrane region" description="Helical" evidence="11">
    <location>
        <begin position="120"/>
        <end position="139"/>
    </location>
</feature>
<keyword evidence="14" id="KW-1185">Reference proteome</keyword>
<keyword evidence="6 11" id="KW-0812">Transmembrane</keyword>
<evidence type="ECO:0000256" key="9">
    <source>
        <dbReference type="ARBA" id="ARBA00023065"/>
    </source>
</evidence>
<feature type="transmembrane region" description="Helical" evidence="11">
    <location>
        <begin position="151"/>
        <end position="173"/>
    </location>
</feature>
<sequence length="588" mass="63081">MSVEHGAVDLFRVVVLLASAIIAVPLFKRLGMGSVLGYLAAGLIIGPFGLGVFTSSEAILHVAEFGVVMFLFVIGLEMKPSHLWQLRGQIFGLGSLQVVCATALLTCVGVGYGFSWGVSFIAASGFTLTSTAMVMQILSERHELGKPKGQRIVSILLFEDLLLVPLLATVQFLAPDDMSAVTDTVSVWQKAGIAALSLAALIAAGGLLNPLFRLLAKSKAREIMTAATLLVVLGSSYLMELGGLSMAMGAFLAGVLLSESSFRHQLEADIEPFRGLLLGLFFLAVGMSLDLNTIAENWQLILSGLVLMLAFKSIGIYIIARLGKASRYVALHRAILMSQGGEFAFVLLSAAAAQHAISAEVQSNMTAVVVLSMVTTPFGMMLFDRFVKAPAPDSNLQNVENVEDIEGGLRGNVLFIGFGRVGQVASQAALAYGANISIIENNTRAIREMKNYGFKAYYGDGSRPEVLHAAGAGHASCIVVSIDDREKALKIVENVHHHYPNTKVLVRAYDRYHALELVKANANVVIRETFESAMALGDEIVKSLGASMSEVETLHEQVKSADHERFALEIAGKEFEGRSLLLGNIEKH</sequence>
<keyword evidence="4" id="KW-0050">Antiport</keyword>